<keyword evidence="2" id="KW-1185">Reference proteome</keyword>
<evidence type="ECO:0000313" key="2">
    <source>
        <dbReference type="Proteomes" id="UP001249020"/>
    </source>
</evidence>
<protein>
    <submittedName>
        <fullName evidence="1">Uncharacterized protein</fullName>
    </submittedName>
</protein>
<proteinExistence type="predicted"/>
<gene>
    <name evidence="1" type="ORF">RM544_03060</name>
</gene>
<accession>A0AAW8R2Z6</accession>
<dbReference type="AlphaFoldDB" id="A0AAW8R2Z6"/>
<sequence>MYQHAQKELRRAKDGGNEKAINVADNSVVETKKERDRLEVFRKDLMGFCRFYEFSSQIVNFEDEELEKLTLYAKELYPLLRIEVINEEIPLEDVVMTHYKLHQLREQDLRLVAEKEKSYVSPVKEGAGATPREKKSEFLREIIERFNDLFAGDDFTDGDILSYANTIRSKVEENEDAMEQVNNNTKQQALLGAFPEAINKAVIDSMGIHSDMAMKVLASKDASKRFAELMFDILVRQTD</sequence>
<dbReference type="RefSeq" id="WP_311360297.1">
    <property type="nucleotide sequence ID" value="NZ_JAVRIE010000001.1"/>
</dbReference>
<comment type="caution">
    <text evidence="1">The sequence shown here is derived from an EMBL/GenBank/DDBJ whole genome shotgun (WGS) entry which is preliminary data.</text>
</comment>
<reference evidence="1 2" key="1">
    <citation type="submission" date="2023-09" db="EMBL/GenBank/DDBJ databases">
        <authorList>
            <person name="Rey-Velasco X."/>
        </authorList>
    </citation>
    <scope>NUCLEOTIDE SEQUENCE [LARGE SCALE GENOMIC DNA]</scope>
    <source>
        <strain evidence="1 2">W409</strain>
    </source>
</reference>
<organism evidence="1 2">
    <name type="scientific">Brumicola blandensis</name>
    <dbReference type="NCBI Taxonomy" id="3075611"/>
    <lineage>
        <taxon>Bacteria</taxon>
        <taxon>Pseudomonadati</taxon>
        <taxon>Pseudomonadota</taxon>
        <taxon>Gammaproteobacteria</taxon>
        <taxon>Alteromonadales</taxon>
        <taxon>Alteromonadaceae</taxon>
        <taxon>Brumicola</taxon>
    </lineage>
</organism>
<evidence type="ECO:0000313" key="1">
    <source>
        <dbReference type="EMBL" id="MDT0581503.1"/>
    </source>
</evidence>
<dbReference type="Proteomes" id="UP001249020">
    <property type="component" value="Unassembled WGS sequence"/>
</dbReference>
<name>A0AAW8R2Z6_9ALTE</name>
<dbReference type="EMBL" id="JAVRIE010000001">
    <property type="protein sequence ID" value="MDT0581503.1"/>
    <property type="molecule type" value="Genomic_DNA"/>
</dbReference>